<reference evidence="2" key="2">
    <citation type="submission" date="2021-04" db="EMBL/GenBank/DDBJ databases">
        <authorList>
            <person name="Liu J."/>
        </authorList>
    </citation>
    <scope>NUCLEOTIDE SEQUENCE</scope>
    <source>
        <strain evidence="2">BAD-6</strain>
    </source>
</reference>
<evidence type="ECO:0000313" key="2">
    <source>
        <dbReference type="EMBL" id="MBR0597401.1"/>
    </source>
</evidence>
<organism evidence="2 3">
    <name type="scientific">Sinanaerobacter chloroacetimidivorans</name>
    <dbReference type="NCBI Taxonomy" id="2818044"/>
    <lineage>
        <taxon>Bacteria</taxon>
        <taxon>Bacillati</taxon>
        <taxon>Bacillota</taxon>
        <taxon>Clostridia</taxon>
        <taxon>Peptostreptococcales</taxon>
        <taxon>Anaerovoracaceae</taxon>
        <taxon>Sinanaerobacter</taxon>
    </lineage>
</organism>
<dbReference type="EMBL" id="JAGSND010000003">
    <property type="protein sequence ID" value="MBR0597401.1"/>
    <property type="molecule type" value="Genomic_DNA"/>
</dbReference>
<dbReference type="AlphaFoldDB" id="A0A8J8B186"/>
<comment type="caution">
    <text evidence="2">The sequence shown here is derived from an EMBL/GenBank/DDBJ whole genome shotgun (WGS) entry which is preliminary data.</text>
</comment>
<keyword evidence="3" id="KW-1185">Reference proteome</keyword>
<sequence>MLNILNRIKWYSFLGMVIAFITFLIVSVYVDSLNIHSEMIKKIHMFSFLALFQIFSYGWLIHEVKKFIKDYKATNENFKTLEYFFKRNDS</sequence>
<reference evidence="2" key="1">
    <citation type="submission" date="2021-04" db="EMBL/GenBank/DDBJ databases">
        <title>Sinoanaerobacter chloroacetimidivorans sp. nov., an obligate anaerobic bacterium isolated from anaerobic sludge.</title>
        <authorList>
            <person name="Bao Y."/>
        </authorList>
    </citation>
    <scope>NUCLEOTIDE SEQUENCE</scope>
    <source>
        <strain evidence="2">BAD-6</strain>
    </source>
</reference>
<proteinExistence type="predicted"/>
<keyword evidence="1" id="KW-1133">Transmembrane helix</keyword>
<protein>
    <submittedName>
        <fullName evidence="2">Uncharacterized protein</fullName>
    </submittedName>
</protein>
<evidence type="ECO:0000313" key="3">
    <source>
        <dbReference type="Proteomes" id="UP000675664"/>
    </source>
</evidence>
<keyword evidence="1" id="KW-0472">Membrane</keyword>
<feature type="transmembrane region" description="Helical" evidence="1">
    <location>
        <begin position="12"/>
        <end position="30"/>
    </location>
</feature>
<evidence type="ECO:0000256" key="1">
    <source>
        <dbReference type="SAM" id="Phobius"/>
    </source>
</evidence>
<keyword evidence="1" id="KW-0812">Transmembrane</keyword>
<feature type="transmembrane region" description="Helical" evidence="1">
    <location>
        <begin position="42"/>
        <end position="62"/>
    </location>
</feature>
<name>A0A8J8B186_9FIRM</name>
<accession>A0A8J8B186</accession>
<dbReference type="RefSeq" id="WP_227017535.1">
    <property type="nucleotide sequence ID" value="NZ_JAGSND010000003.1"/>
</dbReference>
<dbReference type="Proteomes" id="UP000675664">
    <property type="component" value="Unassembled WGS sequence"/>
</dbReference>
<gene>
    <name evidence="2" type="ORF">KCX82_05930</name>
</gene>